<evidence type="ECO:0000259" key="3">
    <source>
        <dbReference type="PROSITE" id="PS50977"/>
    </source>
</evidence>
<feature type="domain" description="HTH tetR-type" evidence="3">
    <location>
        <begin position="16"/>
        <end position="76"/>
    </location>
</feature>
<dbReference type="EMBL" id="CP011367">
    <property type="protein sequence ID" value="AKJ95577.1"/>
    <property type="molecule type" value="Genomic_DNA"/>
</dbReference>
<proteinExistence type="predicted"/>
<dbReference type="Gene3D" id="1.10.357.10">
    <property type="entry name" value="Tetracycline Repressor, domain 2"/>
    <property type="match status" value="1"/>
</dbReference>
<keyword evidence="5" id="KW-1185">Reference proteome</keyword>
<sequence>MLSAMTTGDRKRRERETREALFIERAHERIREDGLLALQMSKLAADCEYATGTLYQHFESKEDLLAAVAARTTLQRAALFRAIPELSLGTRSRMLAIVLTDIDFAAQNPDYYRLTQYLVTEVVWANVSVPRRMALLEAGKPISEAVHAVVAEARERSDLPPAREISEDEMGLGPWALNVGMQSLASARGLLDAYDIHRPYDHLIRHFHALMTGWRWEPRLDPDEPTVVRAETERVRAALHDAGIGAGDAPPAG</sequence>
<evidence type="ECO:0000313" key="4">
    <source>
        <dbReference type="EMBL" id="AKJ95577.1"/>
    </source>
</evidence>
<feature type="DNA-binding region" description="H-T-H motif" evidence="2">
    <location>
        <begin position="39"/>
        <end position="58"/>
    </location>
</feature>
<evidence type="ECO:0000256" key="1">
    <source>
        <dbReference type="ARBA" id="ARBA00023125"/>
    </source>
</evidence>
<dbReference type="GO" id="GO:0003677">
    <property type="term" value="F:DNA binding"/>
    <property type="evidence" value="ECO:0007669"/>
    <property type="project" value="UniProtKB-UniRule"/>
</dbReference>
<dbReference type="SUPFAM" id="SSF46689">
    <property type="entry name" value="Homeodomain-like"/>
    <property type="match status" value="1"/>
</dbReference>
<dbReference type="STRING" id="106634.TVD_09500"/>
<dbReference type="InterPro" id="IPR001647">
    <property type="entry name" value="HTH_TetR"/>
</dbReference>
<evidence type="ECO:0000313" key="5">
    <source>
        <dbReference type="Proteomes" id="UP000064201"/>
    </source>
</evidence>
<keyword evidence="1 2" id="KW-0238">DNA-binding</keyword>
<dbReference type="Proteomes" id="UP000064201">
    <property type="component" value="Chromosome"/>
</dbReference>
<organism evidence="4 5">
    <name type="scientific">Thioalkalivibrio versutus</name>
    <dbReference type="NCBI Taxonomy" id="106634"/>
    <lineage>
        <taxon>Bacteria</taxon>
        <taxon>Pseudomonadati</taxon>
        <taxon>Pseudomonadota</taxon>
        <taxon>Gammaproteobacteria</taxon>
        <taxon>Chromatiales</taxon>
        <taxon>Ectothiorhodospiraceae</taxon>
        <taxon>Thioalkalivibrio</taxon>
    </lineage>
</organism>
<accession>A0A0G3G7V5</accession>
<dbReference type="PROSITE" id="PS50977">
    <property type="entry name" value="HTH_TETR_2"/>
    <property type="match status" value="1"/>
</dbReference>
<dbReference type="OrthoDB" id="63332at2"/>
<dbReference type="AlphaFoldDB" id="A0A0G3G7V5"/>
<dbReference type="KEGG" id="tvr:TVD_09500"/>
<dbReference type="PATRIC" id="fig|106634.4.peg.1946"/>
<dbReference type="InterPro" id="IPR009057">
    <property type="entry name" value="Homeodomain-like_sf"/>
</dbReference>
<dbReference type="Pfam" id="PF00440">
    <property type="entry name" value="TetR_N"/>
    <property type="match status" value="1"/>
</dbReference>
<protein>
    <submittedName>
        <fullName evidence="4">TetR family transcriptional regulator</fullName>
    </submittedName>
</protein>
<evidence type="ECO:0000256" key="2">
    <source>
        <dbReference type="PROSITE-ProRule" id="PRU00335"/>
    </source>
</evidence>
<dbReference type="RefSeq" id="WP_018937839.1">
    <property type="nucleotide sequence ID" value="NZ_CP011367.1"/>
</dbReference>
<name>A0A0G3G7V5_9GAMM</name>
<reference evidence="4 5" key="1">
    <citation type="submission" date="2015-04" db="EMBL/GenBank/DDBJ databases">
        <title>Complete Sequence for the Genome of the Thioalkalivibrio versutus D301.</title>
        <authorList>
            <person name="Mu T."/>
            <person name="Zhou J."/>
            <person name="Xu X."/>
        </authorList>
    </citation>
    <scope>NUCLEOTIDE SEQUENCE [LARGE SCALE GENOMIC DNA]</scope>
    <source>
        <strain evidence="4 5">D301</strain>
    </source>
</reference>
<gene>
    <name evidence="4" type="ORF">TVD_09500</name>
</gene>